<comment type="caution">
    <text evidence="3">The sequence shown here is derived from an EMBL/GenBank/DDBJ whole genome shotgun (WGS) entry which is preliminary data.</text>
</comment>
<dbReference type="EMBL" id="JABVEC010000007">
    <property type="protein sequence ID" value="MBC6466327.1"/>
    <property type="molecule type" value="Genomic_DNA"/>
</dbReference>
<dbReference type="InterPro" id="IPR007278">
    <property type="entry name" value="DUF397"/>
</dbReference>
<evidence type="ECO:0000256" key="1">
    <source>
        <dbReference type="SAM" id="MobiDB-lite"/>
    </source>
</evidence>
<name>A0ABR7LN94_9ACTN</name>
<protein>
    <submittedName>
        <fullName evidence="3">DUF397 domain-containing protein</fullName>
    </submittedName>
</protein>
<feature type="domain" description="DUF397" evidence="2">
    <location>
        <begin position="12"/>
        <end position="66"/>
    </location>
</feature>
<evidence type="ECO:0000259" key="2">
    <source>
        <dbReference type="Pfam" id="PF04149"/>
    </source>
</evidence>
<evidence type="ECO:0000313" key="4">
    <source>
        <dbReference type="Proteomes" id="UP000805614"/>
    </source>
</evidence>
<evidence type="ECO:0000313" key="3">
    <source>
        <dbReference type="EMBL" id="MBC6466327.1"/>
    </source>
</evidence>
<feature type="region of interest" description="Disordered" evidence="1">
    <location>
        <begin position="1"/>
        <end position="24"/>
    </location>
</feature>
<gene>
    <name evidence="3" type="ORF">HKK74_12555</name>
</gene>
<dbReference type="Proteomes" id="UP000805614">
    <property type="component" value="Unassembled WGS sequence"/>
</dbReference>
<dbReference type="Pfam" id="PF04149">
    <property type="entry name" value="DUF397"/>
    <property type="match status" value="1"/>
</dbReference>
<reference evidence="3 4" key="1">
    <citation type="submission" date="2020-06" db="EMBL/GenBank/DDBJ databases">
        <title>Actinomadura xiongansis sp. nov., isolated from soil of Baiyangdian.</title>
        <authorList>
            <person name="Zhang X."/>
        </authorList>
    </citation>
    <scope>NUCLEOTIDE SEQUENCE [LARGE SCALE GENOMIC DNA]</scope>
    <source>
        <strain evidence="3 4">HBUM206468</strain>
    </source>
</reference>
<feature type="compositionally biased region" description="Basic and acidic residues" evidence="1">
    <location>
        <begin position="1"/>
        <end position="11"/>
    </location>
</feature>
<accession>A0ABR7LN94</accession>
<sequence>MNQPPADERRTAWRKSSYSSGQGSGNCVEVAAVVGGTIAIRDSKDPHGPVHVLQPNAFWVLVSRVKSGDLAL</sequence>
<organism evidence="3 4">
    <name type="scientific">Actinomadura alba</name>
    <dbReference type="NCBI Taxonomy" id="406431"/>
    <lineage>
        <taxon>Bacteria</taxon>
        <taxon>Bacillati</taxon>
        <taxon>Actinomycetota</taxon>
        <taxon>Actinomycetes</taxon>
        <taxon>Streptosporangiales</taxon>
        <taxon>Thermomonosporaceae</taxon>
        <taxon>Actinomadura</taxon>
    </lineage>
</organism>
<keyword evidence="4" id="KW-1185">Reference proteome</keyword>
<proteinExistence type="predicted"/>
<dbReference type="RefSeq" id="WP_187243327.1">
    <property type="nucleotide sequence ID" value="NZ_BAAAOK010000069.1"/>
</dbReference>